<dbReference type="EMBL" id="MNBE01000228">
    <property type="protein sequence ID" value="OKP12407.1"/>
    <property type="molecule type" value="Genomic_DNA"/>
</dbReference>
<name>A0A1Q5UIU6_9EURO</name>
<reference evidence="9 10" key="1">
    <citation type="submission" date="2016-10" db="EMBL/GenBank/DDBJ databases">
        <title>Genome sequence of the ascomycete fungus Penicillium subrubescens.</title>
        <authorList>
            <person name="De Vries R.P."/>
            <person name="Peng M."/>
            <person name="Dilokpimol A."/>
            <person name="Hilden K."/>
            <person name="Makela M.R."/>
            <person name="Grigoriev I."/>
            <person name="Riley R."/>
            <person name="Granchi Z."/>
        </authorList>
    </citation>
    <scope>NUCLEOTIDE SEQUENCE [LARGE SCALE GENOMIC DNA]</scope>
    <source>
        <strain evidence="9 10">CBS 132785</strain>
    </source>
</reference>
<protein>
    <recommendedName>
        <fullName evidence="8">GDP-mannose transporter</fullName>
        <shortName evidence="8">GMT</shortName>
    </recommendedName>
</protein>
<evidence type="ECO:0000256" key="8">
    <source>
        <dbReference type="RuleBase" id="RU367097"/>
    </source>
</evidence>
<evidence type="ECO:0000256" key="3">
    <source>
        <dbReference type="ARBA" id="ARBA00011182"/>
    </source>
</evidence>
<comment type="function">
    <text evidence="1 8">Involved in the import of GDP-mannose from the cytoplasm into the Golgi lumen.</text>
</comment>
<comment type="subcellular location">
    <subcellularLocation>
        <location evidence="8">Golgi apparatus membrane</location>
        <topology evidence="8">Multi-pass membrane protein</topology>
    </subcellularLocation>
    <subcellularLocation>
        <location evidence="8">Cytoplasmic vesicle membrane</location>
        <topology evidence="8">Multi-pass membrane protein</topology>
    </subcellularLocation>
    <subcellularLocation>
        <location evidence="8">Endoplasmic reticulum membrane</location>
        <topology evidence="8">Multi-pass membrane protein</topology>
    </subcellularLocation>
</comment>
<comment type="subunit">
    <text evidence="3 8">Homooligomer.</text>
</comment>
<evidence type="ECO:0000256" key="4">
    <source>
        <dbReference type="ARBA" id="ARBA00022692"/>
    </source>
</evidence>
<keyword evidence="8" id="KW-0968">Cytoplasmic vesicle</keyword>
<keyword evidence="6" id="KW-1133">Transmembrane helix</keyword>
<evidence type="ECO:0000313" key="9">
    <source>
        <dbReference type="EMBL" id="OKP12407.1"/>
    </source>
</evidence>
<evidence type="ECO:0000256" key="1">
    <source>
        <dbReference type="ARBA" id="ARBA00003420"/>
    </source>
</evidence>
<organism evidence="9 10">
    <name type="scientific">Penicillium subrubescens</name>
    <dbReference type="NCBI Taxonomy" id="1316194"/>
    <lineage>
        <taxon>Eukaryota</taxon>
        <taxon>Fungi</taxon>
        <taxon>Dikarya</taxon>
        <taxon>Ascomycota</taxon>
        <taxon>Pezizomycotina</taxon>
        <taxon>Eurotiomycetes</taxon>
        <taxon>Eurotiomycetidae</taxon>
        <taxon>Eurotiales</taxon>
        <taxon>Aspergillaceae</taxon>
        <taxon>Penicillium</taxon>
    </lineage>
</organism>
<comment type="similarity">
    <text evidence="2 8">Belongs to the TPT transporter family. SLC35D subfamily.</text>
</comment>
<evidence type="ECO:0000313" key="10">
    <source>
        <dbReference type="Proteomes" id="UP000186955"/>
    </source>
</evidence>
<keyword evidence="5 8" id="KW-0256">Endoplasmic reticulum</keyword>
<dbReference type="PANTHER" id="PTHR11132">
    <property type="entry name" value="SOLUTE CARRIER FAMILY 35"/>
    <property type="match status" value="1"/>
</dbReference>
<sequence length="136" mass="14677">MLLVGGAFRLYRINLSIFATICVICAGVFVSSYGEMQFNILGIIIQCAGIVCEAIRLALSEVLLSPSGIKMDPLTALYHFAPVCMIFCLMAAAAVEGPRTIFESIEAHVFPYVDGLWDSEGCTYYGCVDAFLGGDD</sequence>
<keyword evidence="4" id="KW-0812">Transmembrane</keyword>
<dbReference type="GO" id="GO:0030659">
    <property type="term" value="C:cytoplasmic vesicle membrane"/>
    <property type="evidence" value="ECO:0007669"/>
    <property type="project" value="UniProtKB-SubCell"/>
</dbReference>
<evidence type="ECO:0000256" key="5">
    <source>
        <dbReference type="ARBA" id="ARBA00022824"/>
    </source>
</evidence>
<dbReference type="GO" id="GO:0005789">
    <property type="term" value="C:endoplasmic reticulum membrane"/>
    <property type="evidence" value="ECO:0007669"/>
    <property type="project" value="UniProtKB-SubCell"/>
</dbReference>
<dbReference type="Proteomes" id="UP000186955">
    <property type="component" value="Unassembled WGS sequence"/>
</dbReference>
<evidence type="ECO:0000256" key="2">
    <source>
        <dbReference type="ARBA" id="ARBA00010425"/>
    </source>
</evidence>
<dbReference type="AlphaFoldDB" id="A0A1Q5UIU6"/>
<keyword evidence="8" id="KW-0333">Golgi apparatus</keyword>
<evidence type="ECO:0000256" key="7">
    <source>
        <dbReference type="ARBA" id="ARBA00023136"/>
    </source>
</evidence>
<dbReference type="GO" id="GO:0000139">
    <property type="term" value="C:Golgi membrane"/>
    <property type="evidence" value="ECO:0007669"/>
    <property type="project" value="UniProtKB-SubCell"/>
</dbReference>
<accession>A0A1Q5UIU6</accession>
<keyword evidence="8" id="KW-0813">Transport</keyword>
<keyword evidence="8" id="KW-0762">Sugar transport</keyword>
<dbReference type="InterPro" id="IPR050186">
    <property type="entry name" value="TPT_transporter"/>
</dbReference>
<proteinExistence type="inferred from homology"/>
<gene>
    <name evidence="9" type="ORF">PENSUB_2143</name>
</gene>
<comment type="caution">
    <text evidence="9">The sequence shown here is derived from an EMBL/GenBank/DDBJ whole genome shotgun (WGS) entry which is preliminary data.</text>
</comment>
<evidence type="ECO:0000256" key="6">
    <source>
        <dbReference type="ARBA" id="ARBA00022989"/>
    </source>
</evidence>
<keyword evidence="10" id="KW-1185">Reference proteome</keyword>
<keyword evidence="7" id="KW-0472">Membrane</keyword>